<proteinExistence type="predicted"/>
<sequence>MKRAKSTENRTPPPPSIPSHISAGQFHTDAVLTPSPPDLLKLAQRAQVHEIQLVNLTKVVLSMIQPAIKKAMQPARDKLKGLCTTFELLEGEVITLRKEVAALSGPPTTSNPIPAELAVVSSPPKEPRNPPDDWWVEYDYALEIVSDEELYHS</sequence>
<comment type="caution">
    <text evidence="1">The sequence shown here is derived from an EMBL/GenBank/DDBJ whole genome shotgun (WGS) entry which is preliminary data.</text>
</comment>
<protein>
    <submittedName>
        <fullName evidence="1">Uncharacterized protein</fullName>
    </submittedName>
</protein>
<accession>A0ABS8TIV2</accession>
<dbReference type="Proteomes" id="UP000823775">
    <property type="component" value="Unassembled WGS sequence"/>
</dbReference>
<keyword evidence="2" id="KW-1185">Reference proteome</keyword>
<reference evidence="1 2" key="1">
    <citation type="journal article" date="2021" name="BMC Genomics">
        <title>Datura genome reveals duplications of psychoactive alkaloid biosynthetic genes and high mutation rate following tissue culture.</title>
        <authorList>
            <person name="Rajewski A."/>
            <person name="Carter-House D."/>
            <person name="Stajich J."/>
            <person name="Litt A."/>
        </authorList>
    </citation>
    <scope>NUCLEOTIDE SEQUENCE [LARGE SCALE GENOMIC DNA]</scope>
    <source>
        <strain evidence="1">AR-01</strain>
    </source>
</reference>
<evidence type="ECO:0000313" key="2">
    <source>
        <dbReference type="Proteomes" id="UP000823775"/>
    </source>
</evidence>
<evidence type="ECO:0000313" key="1">
    <source>
        <dbReference type="EMBL" id="MCD7470763.1"/>
    </source>
</evidence>
<gene>
    <name evidence="1" type="ORF">HAX54_010873</name>
</gene>
<dbReference type="EMBL" id="JACEIK010001605">
    <property type="protein sequence ID" value="MCD7470763.1"/>
    <property type="molecule type" value="Genomic_DNA"/>
</dbReference>
<name>A0ABS8TIV2_DATST</name>
<organism evidence="1 2">
    <name type="scientific">Datura stramonium</name>
    <name type="common">Jimsonweed</name>
    <name type="synonym">Common thornapple</name>
    <dbReference type="NCBI Taxonomy" id="4076"/>
    <lineage>
        <taxon>Eukaryota</taxon>
        <taxon>Viridiplantae</taxon>
        <taxon>Streptophyta</taxon>
        <taxon>Embryophyta</taxon>
        <taxon>Tracheophyta</taxon>
        <taxon>Spermatophyta</taxon>
        <taxon>Magnoliopsida</taxon>
        <taxon>eudicotyledons</taxon>
        <taxon>Gunneridae</taxon>
        <taxon>Pentapetalae</taxon>
        <taxon>asterids</taxon>
        <taxon>lamiids</taxon>
        <taxon>Solanales</taxon>
        <taxon>Solanaceae</taxon>
        <taxon>Solanoideae</taxon>
        <taxon>Datureae</taxon>
        <taxon>Datura</taxon>
    </lineage>
</organism>